<evidence type="ECO:0000313" key="1">
    <source>
        <dbReference type="EMBL" id="MQM05689.1"/>
    </source>
</evidence>
<reference evidence="1" key="1">
    <citation type="submission" date="2017-07" db="EMBL/GenBank/DDBJ databases">
        <title>Taro Niue Genome Assembly and Annotation.</title>
        <authorList>
            <person name="Atibalentja N."/>
            <person name="Keating K."/>
            <person name="Fields C.J."/>
        </authorList>
    </citation>
    <scope>NUCLEOTIDE SEQUENCE</scope>
    <source>
        <strain evidence="1">Niue_2</strain>
        <tissue evidence="1">Leaf</tissue>
    </source>
</reference>
<name>A0A843W8C1_COLES</name>
<dbReference type="EMBL" id="NMUH01003460">
    <property type="protein sequence ID" value="MQM05689.1"/>
    <property type="molecule type" value="Genomic_DNA"/>
</dbReference>
<sequence>MPSYVPIPWSLEPVSPSSSSTCIGAGRGGSFFLLFLHPSNRQRRRAIHHLGKHPLRFLPFYLHFNSSGSHANQHGKCPLPRPAVFVEEEGTHIPPAISPRSNRRSTCGSGRRPQWCNLTDCVLSPLHFTPLRYATFLSFHFTPLHSIMLYFVSLRSFPCKADAKAWQL</sequence>
<accession>A0A843W8C1</accession>
<comment type="caution">
    <text evidence="1">The sequence shown here is derived from an EMBL/GenBank/DDBJ whole genome shotgun (WGS) entry which is preliminary data.</text>
</comment>
<protein>
    <submittedName>
        <fullName evidence="1">Uncharacterized protein</fullName>
    </submittedName>
</protein>
<gene>
    <name evidence="1" type="ORF">Taro_038503</name>
</gene>
<dbReference type="AlphaFoldDB" id="A0A843W8C1"/>
<evidence type="ECO:0000313" key="2">
    <source>
        <dbReference type="Proteomes" id="UP000652761"/>
    </source>
</evidence>
<organism evidence="1 2">
    <name type="scientific">Colocasia esculenta</name>
    <name type="common">Wild taro</name>
    <name type="synonym">Arum esculentum</name>
    <dbReference type="NCBI Taxonomy" id="4460"/>
    <lineage>
        <taxon>Eukaryota</taxon>
        <taxon>Viridiplantae</taxon>
        <taxon>Streptophyta</taxon>
        <taxon>Embryophyta</taxon>
        <taxon>Tracheophyta</taxon>
        <taxon>Spermatophyta</taxon>
        <taxon>Magnoliopsida</taxon>
        <taxon>Liliopsida</taxon>
        <taxon>Araceae</taxon>
        <taxon>Aroideae</taxon>
        <taxon>Colocasieae</taxon>
        <taxon>Colocasia</taxon>
    </lineage>
</organism>
<proteinExistence type="predicted"/>
<keyword evidence="2" id="KW-1185">Reference proteome</keyword>
<dbReference type="Proteomes" id="UP000652761">
    <property type="component" value="Unassembled WGS sequence"/>
</dbReference>